<gene>
    <name evidence="5" type="ORF">Scep_011505</name>
</gene>
<accession>A0AAP0P5M2</accession>
<evidence type="ECO:0000313" key="5">
    <source>
        <dbReference type="EMBL" id="KAK9131977.1"/>
    </source>
</evidence>
<name>A0AAP0P5M2_9MAGN</name>
<dbReference type="GO" id="GO:0032259">
    <property type="term" value="P:methylation"/>
    <property type="evidence" value="ECO:0007669"/>
    <property type="project" value="UniProtKB-KW"/>
</dbReference>
<keyword evidence="6" id="KW-1185">Reference proteome</keyword>
<sequence length="76" mass="8378">MFEGLRSVVDVGGGVGIMARAIAEAFPRIKCTVLDLSHIILVLIKGVLHDWSDEECVKILKRCREAISSKERGRKG</sequence>
<reference evidence="5 6" key="1">
    <citation type="submission" date="2024-01" db="EMBL/GenBank/DDBJ databases">
        <title>Genome assemblies of Stephania.</title>
        <authorList>
            <person name="Yang L."/>
        </authorList>
    </citation>
    <scope>NUCLEOTIDE SEQUENCE [LARGE SCALE GENOMIC DNA]</scope>
    <source>
        <strain evidence="5">JXDWG</strain>
        <tissue evidence="5">Leaf</tissue>
    </source>
</reference>
<keyword evidence="2" id="KW-0808">Transferase</keyword>
<dbReference type="SUPFAM" id="SSF53335">
    <property type="entry name" value="S-adenosyl-L-methionine-dependent methyltransferases"/>
    <property type="match status" value="1"/>
</dbReference>
<organism evidence="5 6">
    <name type="scientific">Stephania cephalantha</name>
    <dbReference type="NCBI Taxonomy" id="152367"/>
    <lineage>
        <taxon>Eukaryota</taxon>
        <taxon>Viridiplantae</taxon>
        <taxon>Streptophyta</taxon>
        <taxon>Embryophyta</taxon>
        <taxon>Tracheophyta</taxon>
        <taxon>Spermatophyta</taxon>
        <taxon>Magnoliopsida</taxon>
        <taxon>Ranunculales</taxon>
        <taxon>Menispermaceae</taxon>
        <taxon>Menispermoideae</taxon>
        <taxon>Cissampelideae</taxon>
        <taxon>Stephania</taxon>
    </lineage>
</organism>
<dbReference type="InterPro" id="IPR016461">
    <property type="entry name" value="COMT-like"/>
</dbReference>
<evidence type="ECO:0000256" key="3">
    <source>
        <dbReference type="ARBA" id="ARBA00022691"/>
    </source>
</evidence>
<evidence type="ECO:0000256" key="1">
    <source>
        <dbReference type="ARBA" id="ARBA00022603"/>
    </source>
</evidence>
<dbReference type="PANTHER" id="PTHR11746">
    <property type="entry name" value="O-METHYLTRANSFERASE"/>
    <property type="match status" value="1"/>
</dbReference>
<dbReference type="PROSITE" id="PS51683">
    <property type="entry name" value="SAM_OMT_II"/>
    <property type="match status" value="1"/>
</dbReference>
<dbReference type="AlphaFoldDB" id="A0AAP0P5M2"/>
<dbReference type="InterPro" id="IPR001077">
    <property type="entry name" value="COMT_C"/>
</dbReference>
<feature type="domain" description="O-methyltransferase C-terminal" evidence="4">
    <location>
        <begin position="2"/>
        <end position="40"/>
    </location>
</feature>
<evidence type="ECO:0000256" key="2">
    <source>
        <dbReference type="ARBA" id="ARBA00022679"/>
    </source>
</evidence>
<proteinExistence type="predicted"/>
<keyword evidence="1" id="KW-0489">Methyltransferase</keyword>
<dbReference type="Gene3D" id="3.40.50.150">
    <property type="entry name" value="Vaccinia Virus protein VP39"/>
    <property type="match status" value="2"/>
</dbReference>
<evidence type="ECO:0000313" key="6">
    <source>
        <dbReference type="Proteomes" id="UP001419268"/>
    </source>
</evidence>
<dbReference type="EMBL" id="JBBNAG010000005">
    <property type="protein sequence ID" value="KAK9131977.1"/>
    <property type="molecule type" value="Genomic_DNA"/>
</dbReference>
<dbReference type="InterPro" id="IPR029063">
    <property type="entry name" value="SAM-dependent_MTases_sf"/>
</dbReference>
<evidence type="ECO:0000259" key="4">
    <source>
        <dbReference type="Pfam" id="PF00891"/>
    </source>
</evidence>
<protein>
    <recommendedName>
        <fullName evidence="4">O-methyltransferase C-terminal domain-containing protein</fullName>
    </recommendedName>
</protein>
<dbReference type="Pfam" id="PF00891">
    <property type="entry name" value="Methyltransf_2"/>
    <property type="match status" value="2"/>
</dbReference>
<comment type="caution">
    <text evidence="5">The sequence shown here is derived from an EMBL/GenBank/DDBJ whole genome shotgun (WGS) entry which is preliminary data.</text>
</comment>
<dbReference type="Proteomes" id="UP001419268">
    <property type="component" value="Unassembled WGS sequence"/>
</dbReference>
<feature type="domain" description="O-methyltransferase C-terminal" evidence="4">
    <location>
        <begin position="41"/>
        <end position="69"/>
    </location>
</feature>
<keyword evidence="3" id="KW-0949">S-adenosyl-L-methionine</keyword>
<dbReference type="GO" id="GO:0008171">
    <property type="term" value="F:O-methyltransferase activity"/>
    <property type="evidence" value="ECO:0007669"/>
    <property type="project" value="InterPro"/>
</dbReference>